<comment type="catalytic activity">
    <reaction evidence="1">
        <text>ATP + protein L-histidine = ADP + protein N-phospho-L-histidine.</text>
        <dbReference type="EC" id="2.7.13.3"/>
    </reaction>
</comment>
<dbReference type="EnsemblBacteria" id="ABC24217">
    <property type="protein sequence ID" value="ABC24217"/>
    <property type="gene ID" value="Rru_A3423"/>
</dbReference>
<dbReference type="PANTHER" id="PTHR45436:SF5">
    <property type="entry name" value="SENSOR HISTIDINE KINASE TRCS"/>
    <property type="match status" value="1"/>
</dbReference>
<dbReference type="EMBL" id="CP000230">
    <property type="protein sequence ID" value="ABC24217.1"/>
    <property type="molecule type" value="Genomic_DNA"/>
</dbReference>
<evidence type="ECO:0000256" key="9">
    <source>
        <dbReference type="ARBA" id="ARBA00023012"/>
    </source>
</evidence>
<feature type="transmembrane region" description="Helical" evidence="12">
    <location>
        <begin position="258"/>
        <end position="282"/>
    </location>
</feature>
<dbReference type="STRING" id="269796.Rru_A3423"/>
<protein>
    <recommendedName>
        <fullName evidence="3">histidine kinase</fullName>
        <ecNumber evidence="3">2.7.13.3</ecNumber>
    </recommendedName>
</protein>
<comment type="subcellular location">
    <subcellularLocation>
        <location evidence="2">Membrane</location>
    </subcellularLocation>
</comment>
<dbReference type="PROSITE" id="PS50109">
    <property type="entry name" value="HIS_KIN"/>
    <property type="match status" value="1"/>
</dbReference>
<dbReference type="SUPFAM" id="SSF158472">
    <property type="entry name" value="HAMP domain-like"/>
    <property type="match status" value="1"/>
</dbReference>
<keyword evidence="16" id="KW-1185">Reference proteome</keyword>
<dbReference type="InterPro" id="IPR025919">
    <property type="entry name" value="Stimulus_sens_dom"/>
</dbReference>
<keyword evidence="9" id="KW-0902">Two-component regulatory system</keyword>
<dbReference type="GO" id="GO:0016020">
    <property type="term" value="C:membrane"/>
    <property type="evidence" value="ECO:0007669"/>
    <property type="project" value="UniProtKB-SubCell"/>
</dbReference>
<feature type="compositionally biased region" description="Basic residues" evidence="11">
    <location>
        <begin position="16"/>
        <end position="25"/>
    </location>
</feature>
<dbReference type="GO" id="GO:0000155">
    <property type="term" value="F:phosphorelay sensor kinase activity"/>
    <property type="evidence" value="ECO:0007669"/>
    <property type="project" value="InterPro"/>
</dbReference>
<evidence type="ECO:0000256" key="6">
    <source>
        <dbReference type="ARBA" id="ARBA00022692"/>
    </source>
</evidence>
<dbReference type="SUPFAM" id="SSF55874">
    <property type="entry name" value="ATPase domain of HSP90 chaperone/DNA topoisomerase II/histidine kinase"/>
    <property type="match status" value="1"/>
</dbReference>
<organism evidence="15 16">
    <name type="scientific">Rhodospirillum rubrum (strain ATCC 11170 / ATH 1.1.1 / DSM 467 / LMG 4362 / NCIMB 8255 / S1)</name>
    <dbReference type="NCBI Taxonomy" id="269796"/>
    <lineage>
        <taxon>Bacteria</taxon>
        <taxon>Pseudomonadati</taxon>
        <taxon>Pseudomonadota</taxon>
        <taxon>Alphaproteobacteria</taxon>
        <taxon>Rhodospirillales</taxon>
        <taxon>Rhodospirillaceae</taxon>
        <taxon>Rhodospirillum</taxon>
    </lineage>
</organism>
<dbReference type="Pfam" id="PF00512">
    <property type="entry name" value="HisKA"/>
    <property type="match status" value="1"/>
</dbReference>
<dbReference type="InterPro" id="IPR036890">
    <property type="entry name" value="HATPase_C_sf"/>
</dbReference>
<evidence type="ECO:0000256" key="3">
    <source>
        <dbReference type="ARBA" id="ARBA00012438"/>
    </source>
</evidence>
<evidence type="ECO:0000256" key="4">
    <source>
        <dbReference type="ARBA" id="ARBA00022553"/>
    </source>
</evidence>
<evidence type="ECO:0000256" key="10">
    <source>
        <dbReference type="ARBA" id="ARBA00023136"/>
    </source>
</evidence>
<dbReference type="InterPro" id="IPR025908">
    <property type="entry name" value="Sensor_TM1"/>
</dbReference>
<evidence type="ECO:0000256" key="8">
    <source>
        <dbReference type="ARBA" id="ARBA00022989"/>
    </source>
</evidence>
<keyword evidence="10 12" id="KW-0472">Membrane</keyword>
<gene>
    <name evidence="15" type="ordered locus">Rru_A3423</name>
</gene>
<dbReference type="Gene3D" id="6.10.340.10">
    <property type="match status" value="1"/>
</dbReference>
<dbReference type="Pfam" id="PF13755">
    <property type="entry name" value="Sensor_TM1"/>
    <property type="match status" value="1"/>
</dbReference>
<feature type="domain" description="HAMP" evidence="14">
    <location>
        <begin position="275"/>
        <end position="331"/>
    </location>
</feature>
<dbReference type="Gene3D" id="3.30.565.10">
    <property type="entry name" value="Histidine kinase-like ATPase, C-terminal domain"/>
    <property type="match status" value="1"/>
</dbReference>
<dbReference type="Gene3D" id="1.10.287.130">
    <property type="match status" value="1"/>
</dbReference>
<dbReference type="CDD" id="cd00082">
    <property type="entry name" value="HisKA"/>
    <property type="match status" value="1"/>
</dbReference>
<dbReference type="SMART" id="SM00388">
    <property type="entry name" value="HisKA"/>
    <property type="match status" value="1"/>
</dbReference>
<dbReference type="InterPro" id="IPR003661">
    <property type="entry name" value="HisK_dim/P_dom"/>
</dbReference>
<dbReference type="RefSeq" id="WP_011391170.1">
    <property type="nucleotide sequence ID" value="NC_007643.1"/>
</dbReference>
<dbReference type="HOGENOM" id="CLU_000445_89_6_5"/>
<dbReference type="Proteomes" id="UP000001929">
    <property type="component" value="Chromosome"/>
</dbReference>
<keyword evidence="5" id="KW-0808">Transferase</keyword>
<dbReference type="PATRIC" id="fig|269796.9.peg.3539"/>
<dbReference type="InterPro" id="IPR050428">
    <property type="entry name" value="TCS_sensor_his_kinase"/>
</dbReference>
<keyword evidence="6 12" id="KW-0812">Transmembrane</keyword>
<evidence type="ECO:0000256" key="7">
    <source>
        <dbReference type="ARBA" id="ARBA00022777"/>
    </source>
</evidence>
<proteinExistence type="predicted"/>
<evidence type="ECO:0000256" key="11">
    <source>
        <dbReference type="SAM" id="MobiDB-lite"/>
    </source>
</evidence>
<dbReference type="SMART" id="SM00387">
    <property type="entry name" value="HATPase_c"/>
    <property type="match status" value="1"/>
</dbReference>
<feature type="transmembrane region" description="Helical" evidence="12">
    <location>
        <begin position="31"/>
        <end position="53"/>
    </location>
</feature>
<dbReference type="EC" id="2.7.13.3" evidence="3"/>
<evidence type="ECO:0000259" key="13">
    <source>
        <dbReference type="PROSITE" id="PS50109"/>
    </source>
</evidence>
<dbReference type="eggNOG" id="COG2205">
    <property type="taxonomic scope" value="Bacteria"/>
</dbReference>
<dbReference type="InterPro" id="IPR036097">
    <property type="entry name" value="HisK_dim/P_sf"/>
</dbReference>
<dbReference type="PROSITE" id="PS50885">
    <property type="entry name" value="HAMP"/>
    <property type="match status" value="1"/>
</dbReference>
<dbReference type="Pfam" id="PF00672">
    <property type="entry name" value="HAMP"/>
    <property type="match status" value="1"/>
</dbReference>
<dbReference type="AlphaFoldDB" id="Q2RNS8"/>
<feature type="region of interest" description="Disordered" evidence="11">
    <location>
        <begin position="1"/>
        <end position="25"/>
    </location>
</feature>
<name>Q2RNS8_RHORT</name>
<dbReference type="InterPro" id="IPR003594">
    <property type="entry name" value="HATPase_dom"/>
</dbReference>
<evidence type="ECO:0000256" key="5">
    <source>
        <dbReference type="ARBA" id="ARBA00022679"/>
    </source>
</evidence>
<keyword evidence="8 12" id="KW-1133">Transmembrane helix</keyword>
<accession>Q2RNS8</accession>
<evidence type="ECO:0000313" key="15">
    <source>
        <dbReference type="EMBL" id="ABC24217.1"/>
    </source>
</evidence>
<dbReference type="PANTHER" id="PTHR45436">
    <property type="entry name" value="SENSOR HISTIDINE KINASE YKOH"/>
    <property type="match status" value="1"/>
</dbReference>
<dbReference type="InterPro" id="IPR004358">
    <property type="entry name" value="Sig_transdc_His_kin-like_C"/>
</dbReference>
<sequence>MRADPGDRPDSTQEPKRRRHRRPRGLLRSPLSRRILAVNLIAPILLAGGFLYLDTYEDALTASTFQAMRTEADLIAAAIGEGAINLEVSVEGPVVRATHGINPEMSRQMVRRLANLAEVRARLFDTSGTLVADSRRLVGYGGMVQVMDLPPPVLPDNGVGLLRRFYDAIIHPSSDLAKLQPYIERPNQSAEDYPEVLRALTEGESGFFMRVRPTRDRVLSVAVPVQYYKQVVGAVMVSRGAEEIDETLFEMRLGVIEIFAFTLALTILLSFYIAGTIVRPLLRLAGAADRVRHGKAGRHEAIPDFSNRRDELGDLSAALREMTEVLWARMDAIERFAADVAHEIKNPLTSLRSAVETVARIDDPNQQKRLMAVIVDDVQRLNRLITDISDASRLDAELSRAEMESVEIRPMLEMLAEVHAAEAEQRGVTIKVMGDAGDALGIEGLEGRLVQVFRNLIGNAVSFSPPGGTITLRAWRTKGKVVITVADDGPGIPPGKEADIFKRFYSERPREEKFGTHSGLGLSISQQIVETHRGTIRAENRRDGEGKIVGAMFTVELPSPTPGK</sequence>
<feature type="compositionally biased region" description="Basic and acidic residues" evidence="11">
    <location>
        <begin position="1"/>
        <end position="15"/>
    </location>
</feature>
<dbReference type="Pfam" id="PF13756">
    <property type="entry name" value="Stimulus_sens_1"/>
    <property type="match status" value="1"/>
</dbReference>
<dbReference type="PhylomeDB" id="Q2RNS8"/>
<feature type="domain" description="Histidine kinase" evidence="13">
    <location>
        <begin position="339"/>
        <end position="561"/>
    </location>
</feature>
<dbReference type="InterPro" id="IPR005467">
    <property type="entry name" value="His_kinase_dom"/>
</dbReference>
<evidence type="ECO:0000259" key="14">
    <source>
        <dbReference type="PROSITE" id="PS50885"/>
    </source>
</evidence>
<keyword evidence="4" id="KW-0597">Phosphoprotein</keyword>
<keyword evidence="7 15" id="KW-0418">Kinase</keyword>
<evidence type="ECO:0000256" key="1">
    <source>
        <dbReference type="ARBA" id="ARBA00000085"/>
    </source>
</evidence>
<dbReference type="SUPFAM" id="SSF47384">
    <property type="entry name" value="Homodimeric domain of signal transducing histidine kinase"/>
    <property type="match status" value="1"/>
</dbReference>
<dbReference type="KEGG" id="rru:Rru_A3423"/>
<dbReference type="PRINTS" id="PR00344">
    <property type="entry name" value="BCTRLSENSOR"/>
</dbReference>
<evidence type="ECO:0000256" key="2">
    <source>
        <dbReference type="ARBA" id="ARBA00004370"/>
    </source>
</evidence>
<dbReference type="CDD" id="cd06225">
    <property type="entry name" value="HAMP"/>
    <property type="match status" value="1"/>
</dbReference>
<evidence type="ECO:0000313" key="16">
    <source>
        <dbReference type="Proteomes" id="UP000001929"/>
    </source>
</evidence>
<dbReference type="InterPro" id="IPR003660">
    <property type="entry name" value="HAMP_dom"/>
</dbReference>
<reference evidence="15 16" key="1">
    <citation type="journal article" date="2011" name="Stand. Genomic Sci.">
        <title>Complete genome sequence of Rhodospirillum rubrum type strain (S1).</title>
        <authorList>
            <person name="Munk A.C."/>
            <person name="Copeland A."/>
            <person name="Lucas S."/>
            <person name="Lapidus A."/>
            <person name="Del Rio T.G."/>
            <person name="Barry K."/>
            <person name="Detter J.C."/>
            <person name="Hammon N."/>
            <person name="Israni S."/>
            <person name="Pitluck S."/>
            <person name="Brettin T."/>
            <person name="Bruce D."/>
            <person name="Han C."/>
            <person name="Tapia R."/>
            <person name="Gilna P."/>
            <person name="Schmutz J."/>
            <person name="Larimer F."/>
            <person name="Land M."/>
            <person name="Kyrpides N.C."/>
            <person name="Mavromatis K."/>
            <person name="Richardson P."/>
            <person name="Rohde M."/>
            <person name="Goker M."/>
            <person name="Klenk H.P."/>
            <person name="Zhang Y."/>
            <person name="Roberts G.P."/>
            <person name="Reslewic S."/>
            <person name="Schwartz D.C."/>
        </authorList>
    </citation>
    <scope>NUCLEOTIDE SEQUENCE [LARGE SCALE GENOMIC DNA]</scope>
    <source>
        <strain evidence="16">ATCC 11170 / ATH 1.1.1 / DSM 467 / LMG 4362 / NCIMB 8255 / S1</strain>
    </source>
</reference>
<dbReference type="Pfam" id="PF02518">
    <property type="entry name" value="HATPase_c"/>
    <property type="match status" value="1"/>
</dbReference>
<dbReference type="SMART" id="SM00304">
    <property type="entry name" value="HAMP"/>
    <property type="match status" value="1"/>
</dbReference>
<evidence type="ECO:0000256" key="12">
    <source>
        <dbReference type="SAM" id="Phobius"/>
    </source>
</evidence>